<dbReference type="SUPFAM" id="SSF49899">
    <property type="entry name" value="Concanavalin A-like lectins/glucanases"/>
    <property type="match status" value="1"/>
</dbReference>
<dbReference type="InterPro" id="IPR013320">
    <property type="entry name" value="ConA-like_dom_sf"/>
</dbReference>
<sequence length="233" mass="26407">MRKFEATDVQKIYLGSDASCSKSLSGIISTLRLNEDEVHRNEVRSKKKVPLFLRAVEFRGEASLQFEKLGFDLRDQFQLEIRLKTNATCGLLFFLTSTTAGSDYAMLSLVDSHPVFTFDLGSGPASLKVPKITEDEWTYIKIERQQRNTSVSIDGRPVGAQISSASNVHFDVADPILYLGHVPDETVLPEEQRLNNKPFTGFLRYFSVNEFPLDMHHVSFEQLFGKLHSTRRS</sequence>
<dbReference type="InterPro" id="IPR050372">
    <property type="entry name" value="Neurexin-related_CASP"/>
</dbReference>
<dbReference type="EMBL" id="CAJGYM010000117">
    <property type="protein sequence ID" value="CAD6198193.1"/>
    <property type="molecule type" value="Genomic_DNA"/>
</dbReference>
<gene>
    <name evidence="3" type="ORF">CAUJ_LOCUS14099</name>
</gene>
<comment type="caution">
    <text evidence="1">Lacks conserved residue(s) required for the propagation of feature annotation.</text>
</comment>
<proteinExistence type="predicted"/>
<feature type="domain" description="Laminin G" evidence="2">
    <location>
        <begin position="53"/>
        <end position="233"/>
    </location>
</feature>
<dbReference type="Proteomes" id="UP000835052">
    <property type="component" value="Unassembled WGS sequence"/>
</dbReference>
<dbReference type="AlphaFoldDB" id="A0A8S1HYE6"/>
<dbReference type="OrthoDB" id="10014052at2759"/>
<evidence type="ECO:0000259" key="2">
    <source>
        <dbReference type="PROSITE" id="PS50025"/>
    </source>
</evidence>
<name>A0A8S1HYE6_9PELO</name>
<dbReference type="PROSITE" id="PS50025">
    <property type="entry name" value="LAM_G_DOMAIN"/>
    <property type="match status" value="1"/>
</dbReference>
<reference evidence="3" key="1">
    <citation type="submission" date="2020-10" db="EMBL/GenBank/DDBJ databases">
        <authorList>
            <person name="Kikuchi T."/>
        </authorList>
    </citation>
    <scope>NUCLEOTIDE SEQUENCE</scope>
    <source>
        <strain evidence="3">NKZ352</strain>
    </source>
</reference>
<dbReference type="Pfam" id="PF00054">
    <property type="entry name" value="Laminin_G_1"/>
    <property type="match status" value="1"/>
</dbReference>
<comment type="caution">
    <text evidence="3">The sequence shown here is derived from an EMBL/GenBank/DDBJ whole genome shotgun (WGS) entry which is preliminary data.</text>
</comment>
<dbReference type="InterPro" id="IPR001791">
    <property type="entry name" value="Laminin_G"/>
</dbReference>
<protein>
    <recommendedName>
        <fullName evidence="2">Laminin G domain-containing protein</fullName>
    </recommendedName>
</protein>
<dbReference type="Gene3D" id="2.60.120.200">
    <property type="match status" value="1"/>
</dbReference>
<keyword evidence="4" id="KW-1185">Reference proteome</keyword>
<dbReference type="SMART" id="SM00282">
    <property type="entry name" value="LamG"/>
    <property type="match status" value="1"/>
</dbReference>
<dbReference type="PANTHER" id="PTHR15036:SF67">
    <property type="entry name" value="LAMININ SUBUNIT ALPHA-LIKE PROTEIN"/>
    <property type="match status" value="1"/>
</dbReference>
<organism evidence="3 4">
    <name type="scientific">Caenorhabditis auriculariae</name>
    <dbReference type="NCBI Taxonomy" id="2777116"/>
    <lineage>
        <taxon>Eukaryota</taxon>
        <taxon>Metazoa</taxon>
        <taxon>Ecdysozoa</taxon>
        <taxon>Nematoda</taxon>
        <taxon>Chromadorea</taxon>
        <taxon>Rhabditida</taxon>
        <taxon>Rhabditina</taxon>
        <taxon>Rhabditomorpha</taxon>
        <taxon>Rhabditoidea</taxon>
        <taxon>Rhabditidae</taxon>
        <taxon>Peloderinae</taxon>
        <taxon>Caenorhabditis</taxon>
    </lineage>
</organism>
<evidence type="ECO:0000313" key="3">
    <source>
        <dbReference type="EMBL" id="CAD6198193.1"/>
    </source>
</evidence>
<evidence type="ECO:0000256" key="1">
    <source>
        <dbReference type="PROSITE-ProRule" id="PRU00122"/>
    </source>
</evidence>
<accession>A0A8S1HYE6</accession>
<dbReference type="CDD" id="cd00110">
    <property type="entry name" value="LamG"/>
    <property type="match status" value="1"/>
</dbReference>
<dbReference type="PANTHER" id="PTHR15036">
    <property type="entry name" value="PIKACHURIN-LIKE PROTEIN"/>
    <property type="match status" value="1"/>
</dbReference>
<evidence type="ECO:0000313" key="4">
    <source>
        <dbReference type="Proteomes" id="UP000835052"/>
    </source>
</evidence>